<dbReference type="OrthoDB" id="7804998at2"/>
<gene>
    <name evidence="4" type="ORF">FJU08_11930</name>
</gene>
<dbReference type="Gene3D" id="3.40.50.720">
    <property type="entry name" value="NAD(P)-binding Rossmann-like Domain"/>
    <property type="match status" value="1"/>
</dbReference>
<protein>
    <submittedName>
        <fullName evidence="4">Gfo/Idh/MocA family oxidoreductase</fullName>
    </submittedName>
</protein>
<dbReference type="Proteomes" id="UP000318801">
    <property type="component" value="Unassembled WGS sequence"/>
</dbReference>
<evidence type="ECO:0000259" key="2">
    <source>
        <dbReference type="Pfam" id="PF01408"/>
    </source>
</evidence>
<dbReference type="Pfam" id="PF02894">
    <property type="entry name" value="GFO_IDH_MocA_C"/>
    <property type="match status" value="1"/>
</dbReference>
<dbReference type="RefSeq" id="WP_141149244.1">
    <property type="nucleotide sequence ID" value="NZ_VHLG01000007.1"/>
</dbReference>
<evidence type="ECO:0000313" key="4">
    <source>
        <dbReference type="EMBL" id="TPW30035.1"/>
    </source>
</evidence>
<keyword evidence="5" id="KW-1185">Reference proteome</keyword>
<evidence type="ECO:0000256" key="1">
    <source>
        <dbReference type="ARBA" id="ARBA00023002"/>
    </source>
</evidence>
<comment type="caution">
    <text evidence="4">The sequence shown here is derived from an EMBL/GenBank/DDBJ whole genome shotgun (WGS) entry which is preliminary data.</text>
</comment>
<dbReference type="InterPro" id="IPR004104">
    <property type="entry name" value="Gfo/Idh/MocA-like_OxRdtase_C"/>
</dbReference>
<feature type="domain" description="Gfo/Idh/MocA-like oxidoreductase C-terminal" evidence="3">
    <location>
        <begin position="137"/>
        <end position="332"/>
    </location>
</feature>
<dbReference type="EMBL" id="VHLG01000007">
    <property type="protein sequence ID" value="TPW30035.1"/>
    <property type="molecule type" value="Genomic_DNA"/>
</dbReference>
<dbReference type="InterPro" id="IPR050463">
    <property type="entry name" value="Gfo/Idh/MocA_oxidrdct_glycsds"/>
</dbReference>
<reference evidence="4 5" key="1">
    <citation type="submission" date="2019-06" db="EMBL/GenBank/DDBJ databases">
        <authorList>
            <person name="Li M."/>
        </authorList>
    </citation>
    <scope>NUCLEOTIDE SEQUENCE [LARGE SCALE GENOMIC DNA]</scope>
    <source>
        <strain evidence="4 5">BGMRC2036</strain>
    </source>
</reference>
<dbReference type="GO" id="GO:0016491">
    <property type="term" value="F:oxidoreductase activity"/>
    <property type="evidence" value="ECO:0007669"/>
    <property type="project" value="UniProtKB-KW"/>
</dbReference>
<dbReference type="SUPFAM" id="SSF51735">
    <property type="entry name" value="NAD(P)-binding Rossmann-fold domains"/>
    <property type="match status" value="1"/>
</dbReference>
<organism evidence="4 5">
    <name type="scientific">Martelella alba</name>
    <dbReference type="NCBI Taxonomy" id="2590451"/>
    <lineage>
        <taxon>Bacteria</taxon>
        <taxon>Pseudomonadati</taxon>
        <taxon>Pseudomonadota</taxon>
        <taxon>Alphaproteobacteria</taxon>
        <taxon>Hyphomicrobiales</taxon>
        <taxon>Aurantimonadaceae</taxon>
        <taxon>Martelella</taxon>
    </lineage>
</organism>
<dbReference type="InterPro" id="IPR036291">
    <property type="entry name" value="NAD(P)-bd_dom_sf"/>
</dbReference>
<proteinExistence type="predicted"/>
<dbReference type="PANTHER" id="PTHR43818">
    <property type="entry name" value="BCDNA.GH03377"/>
    <property type="match status" value="1"/>
</dbReference>
<dbReference type="GO" id="GO:0000166">
    <property type="term" value="F:nucleotide binding"/>
    <property type="evidence" value="ECO:0007669"/>
    <property type="project" value="InterPro"/>
</dbReference>
<evidence type="ECO:0000259" key="3">
    <source>
        <dbReference type="Pfam" id="PF02894"/>
    </source>
</evidence>
<dbReference type="SUPFAM" id="SSF55347">
    <property type="entry name" value="Glyceraldehyde-3-phosphate dehydrogenase-like, C-terminal domain"/>
    <property type="match status" value="1"/>
</dbReference>
<dbReference type="PANTHER" id="PTHR43818:SF11">
    <property type="entry name" value="BCDNA.GH03377"/>
    <property type="match status" value="1"/>
</dbReference>
<evidence type="ECO:0000313" key="5">
    <source>
        <dbReference type="Proteomes" id="UP000318801"/>
    </source>
</evidence>
<feature type="domain" description="Gfo/Idh/MocA-like oxidoreductase N-terminal" evidence="2">
    <location>
        <begin position="3"/>
        <end position="122"/>
    </location>
</feature>
<dbReference type="Pfam" id="PF01408">
    <property type="entry name" value="GFO_IDH_MocA"/>
    <property type="match status" value="1"/>
</dbReference>
<dbReference type="InterPro" id="IPR000683">
    <property type="entry name" value="Gfo/Idh/MocA-like_OxRdtase_N"/>
</dbReference>
<name>A0A506UAP2_9HYPH</name>
<keyword evidence="1" id="KW-0560">Oxidoreductase</keyword>
<accession>A0A506UAP2</accession>
<sequence length="339" mass="36997">MTLNIGWIGCGLHASQMLMPQLGRNDMRIAAVCDLNASAAEAARWRYGAEAVYSDWRDLIAHQGLDAIGMAVGPDLHHEASIAALQHGLPVFLEKPPARDKKGAEDIARASEKANKPVIVGFMKRYSTGNKIAENIIRNGDFGPVLGLSGSYMSGPAYFGKTPDYTSFFLHHCVHYMDLMPWLAGAPFADFEVRASEHQPGHMLMHMNFACENGAIGNIIMGTIQSRGTPTEAITIMGDHRRIEIENVINIRYFRDPAFKADDPAASLADGADTLSWTPNFTAAANEDHKGYAALMHDAALAFAGEPSAAPTIFDGVSAMASLERMAERVNEQLRRRRL</sequence>
<dbReference type="Gene3D" id="3.30.360.10">
    <property type="entry name" value="Dihydrodipicolinate Reductase, domain 2"/>
    <property type="match status" value="1"/>
</dbReference>
<dbReference type="AlphaFoldDB" id="A0A506UAP2"/>